<dbReference type="InterPro" id="IPR001345">
    <property type="entry name" value="PG/BPGM_mutase_AS"/>
</dbReference>
<dbReference type="InterPro" id="IPR013078">
    <property type="entry name" value="His_Pase_superF_clade-1"/>
</dbReference>
<dbReference type="InterPro" id="IPR050275">
    <property type="entry name" value="PGM_Phosphatase"/>
</dbReference>
<feature type="region of interest" description="Disordered" evidence="3">
    <location>
        <begin position="101"/>
        <end position="120"/>
    </location>
</feature>
<dbReference type="OrthoDB" id="9783269at2"/>
<dbReference type="RefSeq" id="WP_054256295.1">
    <property type="nucleotide sequence ID" value="NZ_CYIG01000016.1"/>
</dbReference>
<evidence type="ECO:0000256" key="2">
    <source>
        <dbReference type="PIRSR" id="PIRSR613078-2"/>
    </source>
</evidence>
<reference evidence="4 5" key="1">
    <citation type="submission" date="2016-10" db="EMBL/GenBank/DDBJ databases">
        <authorList>
            <person name="de Groot N.N."/>
        </authorList>
    </citation>
    <scope>NUCLEOTIDE SEQUENCE [LARGE SCALE GENOMIC DNA]</scope>
    <source>
        <strain evidence="4 5">R-24608</strain>
    </source>
</reference>
<feature type="active site" description="Tele-phosphohistidine intermediate" evidence="1">
    <location>
        <position position="11"/>
    </location>
</feature>
<feature type="binding site" evidence="2">
    <location>
        <position position="60"/>
    </location>
    <ligand>
        <name>substrate</name>
    </ligand>
</feature>
<keyword evidence="5" id="KW-1185">Reference proteome</keyword>
<accession>A0A1I7GPP4</accession>
<dbReference type="Gene3D" id="3.40.50.1240">
    <property type="entry name" value="Phosphoglycerate mutase-like"/>
    <property type="match status" value="1"/>
</dbReference>
<name>A0A1I7GPP4_9BURK</name>
<protein>
    <submittedName>
        <fullName evidence="4">Probable phosphoglycerate mutase</fullName>
    </submittedName>
</protein>
<sequence length="213" mass="23393">MDATRLIVVRHGETAWNVDTRIQGHLDIPLNATGLWQARQLAGALAGEAISAIYTSDLLRARTTAQAVADATGARLADEPGLRERAFGLFQGRTFAEVEAEQPEQARRWRQRDPDYAPEGGESLRALRERVIGTTHRLAARHPGGLVLLVAHGGVLDVLYRAATRQDIQAPRTWQLGNAAINRLLWTHGHGLSLVGWADTQHLEHATRDETTA</sequence>
<evidence type="ECO:0000256" key="3">
    <source>
        <dbReference type="SAM" id="MobiDB-lite"/>
    </source>
</evidence>
<evidence type="ECO:0000313" key="5">
    <source>
        <dbReference type="Proteomes" id="UP000183656"/>
    </source>
</evidence>
<dbReference type="InterPro" id="IPR029033">
    <property type="entry name" value="His_PPase_superfam"/>
</dbReference>
<evidence type="ECO:0000256" key="1">
    <source>
        <dbReference type="PIRSR" id="PIRSR613078-1"/>
    </source>
</evidence>
<dbReference type="SUPFAM" id="SSF53254">
    <property type="entry name" value="Phosphoglycerate mutase-like"/>
    <property type="match status" value="1"/>
</dbReference>
<dbReference type="SMART" id="SM00855">
    <property type="entry name" value="PGAM"/>
    <property type="match status" value="1"/>
</dbReference>
<dbReference type="Pfam" id="PF00300">
    <property type="entry name" value="His_Phos_1"/>
    <property type="match status" value="1"/>
</dbReference>
<feature type="compositionally biased region" description="Basic and acidic residues" evidence="3">
    <location>
        <begin position="104"/>
        <end position="115"/>
    </location>
</feature>
<dbReference type="GO" id="GO:0016791">
    <property type="term" value="F:phosphatase activity"/>
    <property type="evidence" value="ECO:0007669"/>
    <property type="project" value="TreeGrafter"/>
</dbReference>
<feature type="binding site" evidence="2">
    <location>
        <begin position="10"/>
        <end position="17"/>
    </location>
    <ligand>
        <name>substrate</name>
    </ligand>
</feature>
<evidence type="ECO:0000313" key="4">
    <source>
        <dbReference type="EMBL" id="SFU50379.1"/>
    </source>
</evidence>
<dbReference type="CDD" id="cd07067">
    <property type="entry name" value="HP_PGM_like"/>
    <property type="match status" value="1"/>
</dbReference>
<dbReference type="PROSITE" id="PS00175">
    <property type="entry name" value="PG_MUTASE"/>
    <property type="match status" value="1"/>
</dbReference>
<gene>
    <name evidence="4" type="ORF">SAMN04489707_100680</name>
</gene>
<dbReference type="STRING" id="343013.SAMN04489707_100680"/>
<proteinExistence type="predicted"/>
<dbReference type="AlphaFoldDB" id="A0A1I7GPP4"/>
<dbReference type="PANTHER" id="PTHR48100:SF44">
    <property type="entry name" value="PHOSPHATASE C1620.13-RELATED"/>
    <property type="match status" value="1"/>
</dbReference>
<dbReference type="PANTHER" id="PTHR48100">
    <property type="entry name" value="BROAD-SPECIFICITY PHOSPHATASE YOR283W-RELATED"/>
    <property type="match status" value="1"/>
</dbReference>
<organism evidence="4 5">
    <name type="scientific">Paenacidovorax caeni</name>
    <dbReference type="NCBI Taxonomy" id="343013"/>
    <lineage>
        <taxon>Bacteria</taxon>
        <taxon>Pseudomonadati</taxon>
        <taxon>Pseudomonadota</taxon>
        <taxon>Betaproteobacteria</taxon>
        <taxon>Burkholderiales</taxon>
        <taxon>Comamonadaceae</taxon>
        <taxon>Paenacidovorax</taxon>
    </lineage>
</organism>
<dbReference type="Proteomes" id="UP000183656">
    <property type="component" value="Unassembled WGS sequence"/>
</dbReference>
<feature type="active site" description="Proton donor/acceptor" evidence="1">
    <location>
        <position position="84"/>
    </location>
</feature>
<dbReference type="GO" id="GO:0005829">
    <property type="term" value="C:cytosol"/>
    <property type="evidence" value="ECO:0007669"/>
    <property type="project" value="TreeGrafter"/>
</dbReference>
<dbReference type="EMBL" id="FPBX01000006">
    <property type="protein sequence ID" value="SFU50379.1"/>
    <property type="molecule type" value="Genomic_DNA"/>
</dbReference>